<dbReference type="AlphaFoldDB" id="A0A7Y9XUI2"/>
<accession>A0A7Y9XUI2</accession>
<sequence length="117" mass="12192">MKRSQSKRAVVLAAVAASLTLGACTASRYQISDALMRYGMDANEAGCAAEFLRGKLSVSQVDRLKDAARYYNGGSRGLTFGDLIRVAGSVRDPDIALQVGASALACNIAADIPIPGL</sequence>
<evidence type="ECO:0000313" key="3">
    <source>
        <dbReference type="Proteomes" id="UP000522081"/>
    </source>
</evidence>
<evidence type="ECO:0008006" key="4">
    <source>
        <dbReference type="Google" id="ProtNLM"/>
    </source>
</evidence>
<gene>
    <name evidence="2" type="ORF">FHS75_001071</name>
</gene>
<dbReference type="RefSeq" id="WP_179406705.1">
    <property type="nucleotide sequence ID" value="NZ_BMGF01000006.1"/>
</dbReference>
<reference evidence="2 3" key="1">
    <citation type="submission" date="2020-07" db="EMBL/GenBank/DDBJ databases">
        <title>Genomic Encyclopedia of Type Strains, Phase IV (KMG-IV): sequencing the most valuable type-strain genomes for metagenomic binning, comparative biology and taxonomic classification.</title>
        <authorList>
            <person name="Goeker M."/>
        </authorList>
    </citation>
    <scope>NUCLEOTIDE SEQUENCE [LARGE SCALE GENOMIC DNA]</scope>
    <source>
        <strain evidence="2 3">DSM 29043</strain>
    </source>
</reference>
<evidence type="ECO:0000256" key="1">
    <source>
        <dbReference type="SAM" id="SignalP"/>
    </source>
</evidence>
<feature type="chain" id="PRO_5031190718" description="Lipoprotein" evidence="1">
    <location>
        <begin position="24"/>
        <end position="117"/>
    </location>
</feature>
<comment type="caution">
    <text evidence="2">The sequence shown here is derived from an EMBL/GenBank/DDBJ whole genome shotgun (WGS) entry which is preliminary data.</text>
</comment>
<evidence type="ECO:0000313" key="2">
    <source>
        <dbReference type="EMBL" id="NYH94752.1"/>
    </source>
</evidence>
<name>A0A7Y9XUI2_9SPHN</name>
<dbReference type="EMBL" id="JACBZF010000002">
    <property type="protein sequence ID" value="NYH94752.1"/>
    <property type="molecule type" value="Genomic_DNA"/>
</dbReference>
<feature type="signal peptide" evidence="1">
    <location>
        <begin position="1"/>
        <end position="23"/>
    </location>
</feature>
<keyword evidence="1" id="KW-0732">Signal</keyword>
<dbReference type="Proteomes" id="UP000522081">
    <property type="component" value="Unassembled WGS sequence"/>
</dbReference>
<keyword evidence="3" id="KW-1185">Reference proteome</keyword>
<protein>
    <recommendedName>
        <fullName evidence="4">Lipoprotein</fullName>
    </recommendedName>
</protein>
<organism evidence="2 3">
    <name type="scientific">Novosphingobium marinum</name>
    <dbReference type="NCBI Taxonomy" id="1514948"/>
    <lineage>
        <taxon>Bacteria</taxon>
        <taxon>Pseudomonadati</taxon>
        <taxon>Pseudomonadota</taxon>
        <taxon>Alphaproteobacteria</taxon>
        <taxon>Sphingomonadales</taxon>
        <taxon>Sphingomonadaceae</taxon>
        <taxon>Novosphingobium</taxon>
    </lineage>
</organism>
<proteinExistence type="predicted"/>
<dbReference type="PROSITE" id="PS51257">
    <property type="entry name" value="PROKAR_LIPOPROTEIN"/>
    <property type="match status" value="1"/>
</dbReference>